<organism evidence="3 4">
    <name type="scientific">Chlorella ohadii</name>
    <dbReference type="NCBI Taxonomy" id="2649997"/>
    <lineage>
        <taxon>Eukaryota</taxon>
        <taxon>Viridiplantae</taxon>
        <taxon>Chlorophyta</taxon>
        <taxon>core chlorophytes</taxon>
        <taxon>Trebouxiophyceae</taxon>
        <taxon>Chlorellales</taxon>
        <taxon>Chlorellaceae</taxon>
        <taxon>Chlorella clade</taxon>
        <taxon>Chlorella</taxon>
    </lineage>
</organism>
<keyword evidence="4" id="KW-1185">Reference proteome</keyword>
<evidence type="ECO:0000256" key="2">
    <source>
        <dbReference type="SAM" id="SignalP"/>
    </source>
</evidence>
<sequence>MVCPAAAAALLLLLLAAQLATVAATSTRQLQARTIYPPDPAAAGLVKKAASGKPIGTFTDPLPLSDPPSTTPWLSLAEGRTAFAAEAAGLCRYHLSVWSSQKKLVLLYREQGGSSDGSSSDGSSSIRGGGEGSLRPTQFAICPAADDYVVDMWLLTCERQITDPLGADVQSAGCSCQLADNDIHAACPTGQWGWRSTAREPRQGLWFYVVVLANPPDTGDEEGGRLFTIDIDRVPQEQLGAQQ</sequence>
<gene>
    <name evidence="3" type="ORF">COHA_007560</name>
</gene>
<protein>
    <submittedName>
        <fullName evidence="3">Uncharacterized protein</fullName>
    </submittedName>
</protein>
<name>A0AAD5DLM0_9CHLO</name>
<evidence type="ECO:0000256" key="1">
    <source>
        <dbReference type="SAM" id="MobiDB-lite"/>
    </source>
</evidence>
<feature type="region of interest" description="Disordered" evidence="1">
    <location>
        <begin position="112"/>
        <end position="131"/>
    </location>
</feature>
<evidence type="ECO:0000313" key="3">
    <source>
        <dbReference type="EMBL" id="KAI7838633.1"/>
    </source>
</evidence>
<proteinExistence type="predicted"/>
<dbReference type="Proteomes" id="UP001205105">
    <property type="component" value="Unassembled WGS sequence"/>
</dbReference>
<evidence type="ECO:0000313" key="4">
    <source>
        <dbReference type="Proteomes" id="UP001205105"/>
    </source>
</evidence>
<reference evidence="3" key="1">
    <citation type="submission" date="2020-11" db="EMBL/GenBank/DDBJ databases">
        <title>Chlorella ohadii genome sequencing and assembly.</title>
        <authorList>
            <person name="Murik O."/>
            <person name="Treves H."/>
            <person name="Kedem I."/>
            <person name="Shotland Y."/>
            <person name="Kaplan A."/>
        </authorList>
    </citation>
    <scope>NUCLEOTIDE SEQUENCE</scope>
    <source>
        <strain evidence="3">1</strain>
    </source>
</reference>
<feature type="compositionally biased region" description="Low complexity" evidence="1">
    <location>
        <begin position="112"/>
        <end position="126"/>
    </location>
</feature>
<keyword evidence="2" id="KW-0732">Signal</keyword>
<accession>A0AAD5DLM0</accession>
<comment type="caution">
    <text evidence="3">The sequence shown here is derived from an EMBL/GenBank/DDBJ whole genome shotgun (WGS) entry which is preliminary data.</text>
</comment>
<feature type="chain" id="PRO_5042194462" evidence="2">
    <location>
        <begin position="25"/>
        <end position="243"/>
    </location>
</feature>
<dbReference type="EMBL" id="JADXDR010000120">
    <property type="protein sequence ID" value="KAI7838633.1"/>
    <property type="molecule type" value="Genomic_DNA"/>
</dbReference>
<dbReference type="AlphaFoldDB" id="A0AAD5DLM0"/>
<feature type="signal peptide" evidence="2">
    <location>
        <begin position="1"/>
        <end position="24"/>
    </location>
</feature>